<dbReference type="Pfam" id="PF01130">
    <property type="entry name" value="CD36"/>
    <property type="match status" value="1"/>
</dbReference>
<dbReference type="AlphaFoldDB" id="A0A1D8GZI3"/>
<evidence type="ECO:0000256" key="3">
    <source>
        <dbReference type="ARBA" id="ARBA00010532"/>
    </source>
</evidence>
<dbReference type="PROSITE" id="PS51257">
    <property type="entry name" value="PROKAR_LIPOPROTEIN"/>
    <property type="match status" value="1"/>
</dbReference>
<feature type="transmembrane region" description="Helical" evidence="14">
    <location>
        <begin position="467"/>
        <end position="487"/>
    </location>
</feature>
<dbReference type="PANTHER" id="PTHR11923">
    <property type="entry name" value="SCAVENGER RECEPTOR CLASS B TYPE-1 SR-B1"/>
    <property type="match status" value="1"/>
</dbReference>
<evidence type="ECO:0000256" key="7">
    <source>
        <dbReference type="ARBA" id="ARBA00022725"/>
    </source>
</evidence>
<organism evidence="15">
    <name type="scientific">Mayetiola destructor</name>
    <name type="common">Hessian fly</name>
    <dbReference type="NCBI Taxonomy" id="39758"/>
    <lineage>
        <taxon>Eukaryota</taxon>
        <taxon>Metazoa</taxon>
        <taxon>Ecdysozoa</taxon>
        <taxon>Arthropoda</taxon>
        <taxon>Hexapoda</taxon>
        <taxon>Insecta</taxon>
        <taxon>Pterygota</taxon>
        <taxon>Neoptera</taxon>
        <taxon>Endopterygota</taxon>
        <taxon>Diptera</taxon>
        <taxon>Nematocera</taxon>
        <taxon>Sciaroidea</taxon>
        <taxon>Cecidomyiidae</taxon>
        <taxon>Mayetiola</taxon>
    </lineage>
</organism>
<proteinExistence type="evidence at transcript level"/>
<evidence type="ECO:0000256" key="5">
    <source>
        <dbReference type="ARBA" id="ARBA00022606"/>
    </source>
</evidence>
<evidence type="ECO:0000256" key="14">
    <source>
        <dbReference type="SAM" id="Phobius"/>
    </source>
</evidence>
<evidence type="ECO:0000256" key="12">
    <source>
        <dbReference type="ARBA" id="ARBA00023180"/>
    </source>
</evidence>
<reference evidence="15" key="1">
    <citation type="journal article" date="2016" name="Front. Cell. Neurosci.">
        <title>A Sex Pheromone Receptor in the Hessian Fly Mayetiola destructor (Diptera, Cecidomyiidae).</title>
        <authorList>
            <person name="Andersson M.N."/>
            <person name="Corcoran J.A."/>
            <person name="Zhang D.D."/>
            <person name="Hillbur Y."/>
            <person name="Newcomb R.D."/>
            <person name="Lofstedt C."/>
        </authorList>
    </citation>
    <scope>NUCLEOTIDE SEQUENCE</scope>
</reference>
<evidence type="ECO:0000256" key="8">
    <source>
        <dbReference type="ARBA" id="ARBA00022989"/>
    </source>
</evidence>
<evidence type="ECO:0000313" key="15">
    <source>
        <dbReference type="EMBL" id="AOT85639.1"/>
    </source>
</evidence>
<evidence type="ECO:0000256" key="11">
    <source>
        <dbReference type="ARBA" id="ARBA00023170"/>
    </source>
</evidence>
<comment type="similarity">
    <text evidence="3">Belongs to the CD36 family.</text>
</comment>
<evidence type="ECO:0000256" key="1">
    <source>
        <dbReference type="ARBA" id="ARBA00003156"/>
    </source>
</evidence>
<dbReference type="PANTHER" id="PTHR11923:SF69">
    <property type="entry name" value="SENSORY NEURON MEMBRANE PROTEIN 1"/>
    <property type="match status" value="1"/>
</dbReference>
<evidence type="ECO:0000256" key="4">
    <source>
        <dbReference type="ARBA" id="ARBA00022475"/>
    </source>
</evidence>
<keyword evidence="7" id="KW-0552">Olfaction</keyword>
<keyword evidence="9 14" id="KW-0472">Membrane</keyword>
<dbReference type="GO" id="GO:0005044">
    <property type="term" value="F:scavenger receptor activity"/>
    <property type="evidence" value="ECO:0007669"/>
    <property type="project" value="TreeGrafter"/>
</dbReference>
<keyword evidence="6 14" id="KW-0812">Transmembrane</keyword>
<feature type="transmembrane region" description="Helical" evidence="14">
    <location>
        <begin position="14"/>
        <end position="36"/>
    </location>
</feature>
<evidence type="ECO:0000256" key="9">
    <source>
        <dbReference type="ARBA" id="ARBA00023136"/>
    </source>
</evidence>
<name>A0A1D8GZI3_MAYDE</name>
<sequence length="541" mass="61910">MPELEMKRRNYGKLTLIFLGLFLGGCLISFYLYYVILDFEIRRNISLRPKAIVRWIYMNLPFPLTLKIYIFDVLNKEEVQNGGKPILKQIGPYVFHEYVIKTNTTDFNSEDALEFITKKKYIFRPDMSHGLTGEEIVTTLHPIINGIGLAVQAEHKQFMHVAIAAIKAMFHDPIDAFWTGRAMDLIFDGIDIDCSSKDPLVRIACKEVDRNGGATIRRANETTFKFSMLGASNNTVSGVYKVLRGKRYPRELGKIIELDGEDKLKVWRGEKCNEIKGTDGLIFPPFQTIDEPVNFFVKQLCLNVDLRYRRKTYLRGIRMRLFEYKIGNIAKEDHLECYCRHPNQCPINGTIDLMPCLKVPITGSLPHFLYGDPSLLQNVHGLNPSEVNHSFTLNMELRTGVPLAGAGRFQLNFELEPVPQIEIMSNLPKMIFPFIWFEEGADVPDALVNLLKYTLIFGTGLNRCLQYFSVTVGPIGFIICFTIFLMFKCNMVRLKGAPRRIYVSESRDVEISMIGHGYPTRWINNLRKDGRPPNSTKSAGY</sequence>
<dbReference type="GO" id="GO:0005886">
    <property type="term" value="C:plasma membrane"/>
    <property type="evidence" value="ECO:0007669"/>
    <property type="project" value="UniProtKB-SubCell"/>
</dbReference>
<comment type="subcellular location">
    <subcellularLocation>
        <location evidence="2">Cell membrane</location>
        <topology evidence="2">Multi-pass membrane protein</topology>
    </subcellularLocation>
</comment>
<evidence type="ECO:0000256" key="10">
    <source>
        <dbReference type="ARBA" id="ARBA00023157"/>
    </source>
</evidence>
<keyword evidence="5" id="KW-0716">Sensory transduction</keyword>
<accession>A0A1D8GZI3</accession>
<dbReference type="PRINTS" id="PR01609">
    <property type="entry name" value="CD36FAMILY"/>
</dbReference>
<keyword evidence="12" id="KW-0325">Glycoprotein</keyword>
<comment type="function">
    <text evidence="1">Plays an olfactory role that is not restricted to pheromone sensitivity.</text>
</comment>
<keyword evidence="10" id="KW-1015">Disulfide bond</keyword>
<dbReference type="EMBL" id="KX661039">
    <property type="protein sequence ID" value="AOT85639.1"/>
    <property type="molecule type" value="mRNA"/>
</dbReference>
<evidence type="ECO:0000256" key="13">
    <source>
        <dbReference type="ARBA" id="ARBA00040646"/>
    </source>
</evidence>
<evidence type="ECO:0000256" key="2">
    <source>
        <dbReference type="ARBA" id="ARBA00004651"/>
    </source>
</evidence>
<keyword evidence="11" id="KW-0675">Receptor</keyword>
<dbReference type="InterPro" id="IPR002159">
    <property type="entry name" value="CD36_fam"/>
</dbReference>
<dbReference type="GO" id="GO:0005737">
    <property type="term" value="C:cytoplasm"/>
    <property type="evidence" value="ECO:0007669"/>
    <property type="project" value="TreeGrafter"/>
</dbReference>
<protein>
    <recommendedName>
        <fullName evidence="13">Sensory neuron membrane protein 1</fullName>
    </recommendedName>
</protein>
<dbReference type="GO" id="GO:0007608">
    <property type="term" value="P:sensory perception of smell"/>
    <property type="evidence" value="ECO:0007669"/>
    <property type="project" value="UniProtKB-KW"/>
</dbReference>
<evidence type="ECO:0000256" key="6">
    <source>
        <dbReference type="ARBA" id="ARBA00022692"/>
    </source>
</evidence>
<keyword evidence="8 14" id="KW-1133">Transmembrane helix</keyword>
<keyword evidence="4" id="KW-1003">Cell membrane</keyword>